<accession>A0A0B7K8U8</accession>
<organism evidence="2">
    <name type="scientific">Bionectria ochroleuca</name>
    <name type="common">Gliocladium roseum</name>
    <dbReference type="NCBI Taxonomy" id="29856"/>
    <lineage>
        <taxon>Eukaryota</taxon>
        <taxon>Fungi</taxon>
        <taxon>Dikarya</taxon>
        <taxon>Ascomycota</taxon>
        <taxon>Pezizomycotina</taxon>
        <taxon>Sordariomycetes</taxon>
        <taxon>Hypocreomycetidae</taxon>
        <taxon>Hypocreales</taxon>
        <taxon>Bionectriaceae</taxon>
        <taxon>Clonostachys</taxon>
    </lineage>
</organism>
<reference evidence="2" key="1">
    <citation type="submission" date="2015-01" db="EMBL/GenBank/DDBJ databases">
        <authorList>
            <person name="Durling Mikael"/>
        </authorList>
    </citation>
    <scope>NUCLEOTIDE SEQUENCE</scope>
</reference>
<protein>
    <submittedName>
        <fullName evidence="2">Uncharacterized protein</fullName>
    </submittedName>
</protein>
<feature type="region of interest" description="Disordered" evidence="1">
    <location>
        <begin position="58"/>
        <end position="84"/>
    </location>
</feature>
<feature type="region of interest" description="Disordered" evidence="1">
    <location>
        <begin position="1"/>
        <end position="30"/>
    </location>
</feature>
<proteinExistence type="predicted"/>
<evidence type="ECO:0000256" key="1">
    <source>
        <dbReference type="SAM" id="MobiDB-lite"/>
    </source>
</evidence>
<evidence type="ECO:0000313" key="2">
    <source>
        <dbReference type="EMBL" id="CEO53808.1"/>
    </source>
</evidence>
<sequence>MSDNILDAKLAADQLQPGTKPKAMDQKGSVGKHFTSRVAEGAIGGTAQKIGGPLDEQGAIGKQFTTGGSIGGTVQDKMGGQKPA</sequence>
<dbReference type="AlphaFoldDB" id="A0A0B7K8U8"/>
<dbReference type="EMBL" id="CDPU01000038">
    <property type="protein sequence ID" value="CEO53808.1"/>
    <property type="molecule type" value="Genomic_DNA"/>
</dbReference>
<name>A0A0B7K8U8_BIOOC</name>
<gene>
    <name evidence="2" type="ORF">BN869_000009866_1</name>
</gene>